<dbReference type="VEuPathDB" id="ToxoDB:BESB_043670"/>
<dbReference type="GeneID" id="40309297"/>
<dbReference type="AlphaFoldDB" id="A0A2A9MDV1"/>
<dbReference type="EMBL" id="NWUJ01000003">
    <property type="protein sequence ID" value="PFH36175.1"/>
    <property type="molecule type" value="Genomic_DNA"/>
</dbReference>
<feature type="domain" description="SRS" evidence="1">
    <location>
        <begin position="209"/>
        <end position="349"/>
    </location>
</feature>
<gene>
    <name evidence="2" type="ORF">BESB_043670</name>
</gene>
<dbReference type="Gene3D" id="2.60.40.1320">
    <property type="entry name" value="SRS domain"/>
    <property type="match status" value="2"/>
</dbReference>
<dbReference type="Proteomes" id="UP000224006">
    <property type="component" value="Chromosome III"/>
</dbReference>
<comment type="caution">
    <text evidence="2">The sequence shown here is derived from an EMBL/GenBank/DDBJ whole genome shotgun (WGS) entry which is preliminary data.</text>
</comment>
<evidence type="ECO:0000259" key="1">
    <source>
        <dbReference type="Pfam" id="PF04092"/>
    </source>
</evidence>
<dbReference type="GO" id="GO:0016020">
    <property type="term" value="C:membrane"/>
    <property type="evidence" value="ECO:0007669"/>
    <property type="project" value="InterPro"/>
</dbReference>
<protein>
    <submittedName>
        <fullName evidence="2">SAG-related sequence</fullName>
    </submittedName>
</protein>
<dbReference type="InterPro" id="IPR036755">
    <property type="entry name" value="SRS_dom_sf"/>
</dbReference>
<dbReference type="KEGG" id="bbes:BESB_043670"/>
<proteinExistence type="predicted"/>
<evidence type="ECO:0000313" key="2">
    <source>
        <dbReference type="EMBL" id="PFH36175.1"/>
    </source>
</evidence>
<dbReference type="Pfam" id="PF04092">
    <property type="entry name" value="SAG"/>
    <property type="match status" value="2"/>
</dbReference>
<dbReference type="InterPro" id="IPR028352">
    <property type="entry name" value="Surface_antig_SAG1"/>
</dbReference>
<evidence type="ECO:0000313" key="3">
    <source>
        <dbReference type="Proteomes" id="UP000224006"/>
    </source>
</evidence>
<organism evidence="2 3">
    <name type="scientific">Besnoitia besnoiti</name>
    <name type="common">Apicomplexan protozoan</name>
    <dbReference type="NCBI Taxonomy" id="94643"/>
    <lineage>
        <taxon>Eukaryota</taxon>
        <taxon>Sar</taxon>
        <taxon>Alveolata</taxon>
        <taxon>Apicomplexa</taxon>
        <taxon>Conoidasida</taxon>
        <taxon>Coccidia</taxon>
        <taxon>Eucoccidiorida</taxon>
        <taxon>Eimeriorina</taxon>
        <taxon>Sarcocystidae</taxon>
        <taxon>Besnoitia</taxon>
    </lineage>
</organism>
<dbReference type="InterPro" id="IPR007226">
    <property type="entry name" value="SRS_dom"/>
</dbReference>
<accession>A0A2A9MDV1</accession>
<dbReference type="SUPFAM" id="SSF74877">
    <property type="entry name" value="Major surface antigen p30, SAG1"/>
    <property type="match status" value="2"/>
</dbReference>
<reference evidence="2 3" key="1">
    <citation type="submission" date="2017-09" db="EMBL/GenBank/DDBJ databases">
        <title>Genome sequencing of Besnoitia besnoiti strain Bb-Ger1.</title>
        <authorList>
            <person name="Schares G."/>
            <person name="Venepally P."/>
            <person name="Lorenzi H.A."/>
        </authorList>
    </citation>
    <scope>NUCLEOTIDE SEQUENCE [LARGE SCALE GENOMIC DNA]</scope>
    <source>
        <strain evidence="2 3">Bb-Ger1</strain>
    </source>
</reference>
<name>A0A2A9MDV1_BESBE</name>
<dbReference type="RefSeq" id="XP_029220184.1">
    <property type="nucleotide sequence ID" value="XM_029362818.1"/>
</dbReference>
<feature type="domain" description="SRS" evidence="1">
    <location>
        <begin position="63"/>
        <end position="199"/>
    </location>
</feature>
<sequence length="382" mass="39477">MTRNGVSQKRNTRLRPSARTVMAVCLGGVLLCGSGQAALDYSPFVLSEQLVGNTKLPDVVDRVATCTLPVSGLRNTSPESATIVISKGQLTATLNCAGAGNAVVPSEGGSVCLADAKKVSACKPEPSATTKQIKLTTLLRSDTPVKTSITQNPNGQANGQAWTLELQESQLPRVDTTFFVGCQKASEDEDSQCKLDITVKARQSDADKNTIICAYGVDSNGANPLTAEMTEENNILSIDCGDAGSFAPAGYTEFCLPDSQALKGCPTKGFSDVFPTFADSWWQKADSRKTANVLTIPKTDFPAEARQFLLGCVPKDSSSGLPGGEQDSVQKAASGGVAAPSACQVLVTVKAASLSSSAMSARSAGVSGAAAVVTGLLVGSLQ</sequence>
<keyword evidence="3" id="KW-1185">Reference proteome</keyword>
<dbReference type="PRINTS" id="PR01801">
    <property type="entry name" value="SURFCEANTIGN"/>
</dbReference>